<dbReference type="EMBL" id="AXDT01000015">
    <property type="protein sequence ID" value="ERT14837.1"/>
    <property type="molecule type" value="Genomic_DNA"/>
</dbReference>
<reference evidence="1 2" key="1">
    <citation type="submission" date="2013-10" db="EMBL/GenBank/DDBJ databases">
        <title>Whole Genome Shotgun Sequence of Photorhabdus temperata J3.</title>
        <authorList>
            <person name="Park G.-S."/>
            <person name="Hong S.-J."/>
            <person name="Shin J.-H."/>
        </authorList>
    </citation>
    <scope>NUCLEOTIDE SEQUENCE [LARGE SCALE GENOMIC DNA]</scope>
    <source>
        <strain evidence="1 2">J3</strain>
    </source>
</reference>
<dbReference type="AlphaFoldDB" id="U7R5W7"/>
<protein>
    <submittedName>
        <fullName evidence="1">Uncharacterized protein</fullName>
    </submittedName>
</protein>
<comment type="caution">
    <text evidence="1">The sequence shown here is derived from an EMBL/GenBank/DDBJ whole genome shotgun (WGS) entry which is preliminary data.</text>
</comment>
<keyword evidence="2" id="KW-1185">Reference proteome</keyword>
<organism evidence="1 2">
    <name type="scientific">Photorhabdus temperata J3</name>
    <dbReference type="NCBI Taxonomy" id="1389415"/>
    <lineage>
        <taxon>Bacteria</taxon>
        <taxon>Pseudomonadati</taxon>
        <taxon>Pseudomonadota</taxon>
        <taxon>Gammaproteobacteria</taxon>
        <taxon>Enterobacterales</taxon>
        <taxon>Morganellaceae</taxon>
        <taxon>Photorhabdus</taxon>
    </lineage>
</organism>
<gene>
    <name evidence="1" type="ORF">O185_01515</name>
</gene>
<name>U7R5W7_PHOTE</name>
<dbReference type="Proteomes" id="UP000017133">
    <property type="component" value="Unassembled WGS sequence"/>
</dbReference>
<evidence type="ECO:0000313" key="1">
    <source>
        <dbReference type="EMBL" id="ERT14837.1"/>
    </source>
</evidence>
<evidence type="ECO:0000313" key="2">
    <source>
        <dbReference type="Proteomes" id="UP000017133"/>
    </source>
</evidence>
<accession>U7R5W7</accession>
<sequence length="35" mass="3825">MFDMPEILKPELGSELLNDAKQLLANGLGAAQQLR</sequence>
<proteinExistence type="predicted"/>